<protein>
    <submittedName>
        <fullName evidence="1">Uncharacterized protein</fullName>
    </submittedName>
</protein>
<gene>
    <name evidence="1" type="ORF">QQ020_01470</name>
</gene>
<comment type="caution">
    <text evidence="1">The sequence shown here is derived from an EMBL/GenBank/DDBJ whole genome shotgun (WGS) entry which is preliminary data.</text>
</comment>
<organism evidence="1 2">
    <name type="scientific">Agaribacillus aureus</name>
    <dbReference type="NCBI Taxonomy" id="3051825"/>
    <lineage>
        <taxon>Bacteria</taxon>
        <taxon>Pseudomonadati</taxon>
        <taxon>Bacteroidota</taxon>
        <taxon>Cytophagia</taxon>
        <taxon>Cytophagales</taxon>
        <taxon>Splendidivirgaceae</taxon>
        <taxon>Agaribacillus</taxon>
    </lineage>
</organism>
<evidence type="ECO:0000313" key="2">
    <source>
        <dbReference type="Proteomes" id="UP001172083"/>
    </source>
</evidence>
<sequence length="120" mass="13596">MKINNRPDKKVMKNMIYMLGILVALLILLSVFPKGLHFSASSGRTNHFGSKLRVIGKESQQVLMFNDNEIKNSCETNGRFSKKSGTDKLEDNKKKTGYLAIKSEVESREKPTPDYDIITE</sequence>
<evidence type="ECO:0000313" key="1">
    <source>
        <dbReference type="EMBL" id="MDN5210687.1"/>
    </source>
</evidence>
<accession>A0ABT8KYX9</accession>
<dbReference type="Proteomes" id="UP001172083">
    <property type="component" value="Unassembled WGS sequence"/>
</dbReference>
<keyword evidence="2" id="KW-1185">Reference proteome</keyword>
<dbReference type="EMBL" id="JAUJEB010000001">
    <property type="protein sequence ID" value="MDN5210687.1"/>
    <property type="molecule type" value="Genomic_DNA"/>
</dbReference>
<name>A0ABT8KYX9_9BACT</name>
<proteinExistence type="predicted"/>
<reference evidence="1" key="1">
    <citation type="submission" date="2023-06" db="EMBL/GenBank/DDBJ databases">
        <title>Genomic of Agaribacillus aureum.</title>
        <authorList>
            <person name="Wang G."/>
        </authorList>
    </citation>
    <scope>NUCLEOTIDE SEQUENCE</scope>
    <source>
        <strain evidence="1">BMA12</strain>
    </source>
</reference>
<dbReference type="RefSeq" id="WP_346756029.1">
    <property type="nucleotide sequence ID" value="NZ_JAUJEB010000001.1"/>
</dbReference>